<proteinExistence type="predicted"/>
<dbReference type="PROSITE" id="PS00211">
    <property type="entry name" value="ABC_TRANSPORTER_1"/>
    <property type="match status" value="1"/>
</dbReference>
<dbReference type="SMART" id="SM00382">
    <property type="entry name" value="AAA"/>
    <property type="match status" value="1"/>
</dbReference>
<gene>
    <name evidence="4" type="primary">malK_1</name>
    <name evidence="4" type="ORF">GALL_300280</name>
</gene>
<dbReference type="InterPro" id="IPR050334">
    <property type="entry name" value="Molybdenum_import_ModC"/>
</dbReference>
<reference evidence="4" key="1">
    <citation type="submission" date="2016-10" db="EMBL/GenBank/DDBJ databases">
        <title>Sequence of Gallionella enrichment culture.</title>
        <authorList>
            <person name="Poehlein A."/>
            <person name="Muehling M."/>
            <person name="Daniel R."/>
        </authorList>
    </citation>
    <scope>NUCLEOTIDE SEQUENCE</scope>
</reference>
<dbReference type="AlphaFoldDB" id="A0A1J5QX05"/>
<dbReference type="Gene3D" id="3.40.50.300">
    <property type="entry name" value="P-loop containing nucleotide triphosphate hydrolases"/>
    <property type="match status" value="1"/>
</dbReference>
<keyword evidence="4" id="KW-0378">Hydrolase</keyword>
<keyword evidence="1" id="KW-0547">Nucleotide-binding</keyword>
<protein>
    <submittedName>
        <fullName evidence="4">Maltose/maltodextrin import ATP-binding protein MalK</fullName>
        <ecNumber evidence="4">3.6.3.19</ecNumber>
    </submittedName>
</protein>
<accession>A0A1J5QX05</accession>
<feature type="domain" description="ABC transporter" evidence="3">
    <location>
        <begin position="1"/>
        <end position="235"/>
    </location>
</feature>
<evidence type="ECO:0000313" key="4">
    <source>
        <dbReference type="EMBL" id="OIQ88096.1"/>
    </source>
</evidence>
<dbReference type="Pfam" id="PF00005">
    <property type="entry name" value="ABC_tran"/>
    <property type="match status" value="1"/>
</dbReference>
<dbReference type="PANTHER" id="PTHR43514">
    <property type="entry name" value="ABC TRANSPORTER I FAMILY MEMBER 10"/>
    <property type="match status" value="1"/>
</dbReference>
<name>A0A1J5QX05_9ZZZZ</name>
<dbReference type="InterPro" id="IPR017871">
    <property type="entry name" value="ABC_transporter-like_CS"/>
</dbReference>
<dbReference type="EMBL" id="MLJW01000388">
    <property type="protein sequence ID" value="OIQ88096.1"/>
    <property type="molecule type" value="Genomic_DNA"/>
</dbReference>
<organism evidence="4">
    <name type="scientific">mine drainage metagenome</name>
    <dbReference type="NCBI Taxonomy" id="410659"/>
    <lineage>
        <taxon>unclassified sequences</taxon>
        <taxon>metagenomes</taxon>
        <taxon>ecological metagenomes</taxon>
    </lineage>
</organism>
<evidence type="ECO:0000259" key="3">
    <source>
        <dbReference type="PROSITE" id="PS50893"/>
    </source>
</evidence>
<keyword evidence="2 4" id="KW-0067">ATP-binding</keyword>
<evidence type="ECO:0000256" key="2">
    <source>
        <dbReference type="ARBA" id="ARBA00022840"/>
    </source>
</evidence>
<dbReference type="PANTHER" id="PTHR43514:SF4">
    <property type="entry name" value="ABC TRANSPORTER I FAMILY MEMBER 10"/>
    <property type="match status" value="1"/>
</dbReference>
<dbReference type="InterPro" id="IPR003439">
    <property type="entry name" value="ABC_transporter-like_ATP-bd"/>
</dbReference>
<dbReference type="EC" id="3.6.3.19" evidence="4"/>
<comment type="caution">
    <text evidence="4">The sequence shown here is derived from an EMBL/GenBank/DDBJ whole genome shotgun (WGS) entry which is preliminary data.</text>
</comment>
<dbReference type="GO" id="GO:0005524">
    <property type="term" value="F:ATP binding"/>
    <property type="evidence" value="ECO:0007669"/>
    <property type="project" value="UniProtKB-KW"/>
</dbReference>
<dbReference type="InterPro" id="IPR027417">
    <property type="entry name" value="P-loop_NTPase"/>
</dbReference>
<dbReference type="SUPFAM" id="SSF52540">
    <property type="entry name" value="P-loop containing nucleoside triphosphate hydrolases"/>
    <property type="match status" value="1"/>
</dbReference>
<dbReference type="InterPro" id="IPR003593">
    <property type="entry name" value="AAA+_ATPase"/>
</dbReference>
<dbReference type="GO" id="GO:0016887">
    <property type="term" value="F:ATP hydrolysis activity"/>
    <property type="evidence" value="ECO:0007669"/>
    <property type="project" value="InterPro"/>
</dbReference>
<evidence type="ECO:0000256" key="1">
    <source>
        <dbReference type="ARBA" id="ARBA00022741"/>
    </source>
</evidence>
<sequence length="237" mass="25753">MNRIVVTGLELPLGERRLRAEFTCEARVAALYGPSGAGKTSLIEWIAGLRHAAAGRLEIGGTVLADAATGVHVPPQSRKMGYVPQDGALFPHLSVRDNLLYGYRRVVDRLPELTFEHITSVLEIGGLSERSVRSLSGGERQRVALGRALLAQARLLLLDEPFASLDSSLKLRLLPYLGRVRDEFGVSMLYVTHDPDEIMALCDCVIPVDGGVAGPSCAPGLLFEPSRRPRYERRAGA</sequence>
<dbReference type="PROSITE" id="PS50893">
    <property type="entry name" value="ABC_TRANSPORTER_2"/>
    <property type="match status" value="1"/>
</dbReference>